<name>R9GU70_9SPHI</name>
<organism evidence="1 2">
    <name type="scientific">Arcticibacter svalbardensis MN12-7</name>
    <dbReference type="NCBI Taxonomy" id="1150600"/>
    <lineage>
        <taxon>Bacteria</taxon>
        <taxon>Pseudomonadati</taxon>
        <taxon>Bacteroidota</taxon>
        <taxon>Sphingobacteriia</taxon>
        <taxon>Sphingobacteriales</taxon>
        <taxon>Sphingobacteriaceae</taxon>
        <taxon>Arcticibacter</taxon>
    </lineage>
</organism>
<dbReference type="Proteomes" id="UP000014174">
    <property type="component" value="Unassembled WGS sequence"/>
</dbReference>
<dbReference type="AlphaFoldDB" id="R9GU70"/>
<accession>R9GU70</accession>
<protein>
    <recommendedName>
        <fullName evidence="3">Lipoprotein</fullName>
    </recommendedName>
</protein>
<evidence type="ECO:0000313" key="1">
    <source>
        <dbReference type="EMBL" id="EOR95407.1"/>
    </source>
</evidence>
<dbReference type="PROSITE" id="PS51257">
    <property type="entry name" value="PROKAR_LIPOPROTEIN"/>
    <property type="match status" value="1"/>
</dbReference>
<comment type="caution">
    <text evidence="1">The sequence shown here is derived from an EMBL/GenBank/DDBJ whole genome shotgun (WGS) entry which is preliminary data.</text>
</comment>
<gene>
    <name evidence="1" type="ORF">ADIARSV_1408</name>
</gene>
<evidence type="ECO:0008006" key="3">
    <source>
        <dbReference type="Google" id="ProtNLM"/>
    </source>
</evidence>
<sequence length="66" mass="7800">MKHNRFFLSLLFLCCFFIISCINHFKVPSGLRKLSKSEILEEPESVDKRRAEMGLIPLKEYLKNIQ</sequence>
<dbReference type="STRING" id="1150600.ADIARSV_1408"/>
<evidence type="ECO:0000313" key="2">
    <source>
        <dbReference type="Proteomes" id="UP000014174"/>
    </source>
</evidence>
<proteinExistence type="predicted"/>
<keyword evidence="2" id="KW-1185">Reference proteome</keyword>
<reference evidence="1 2" key="1">
    <citation type="journal article" date="2013" name="Genome Announc.">
        <title>Draft Genome Sequence of Arcticibacter svalbardensis Strain MN12-7T, a Member of the Family Sphingobacteriaceae Isolated from an Arctic Soil Sample.</title>
        <authorList>
            <person name="Shivaji S."/>
            <person name="Ara S."/>
            <person name="Prasad S."/>
            <person name="Manasa B.P."/>
            <person name="Begum Z."/>
            <person name="Singh A."/>
            <person name="Kumar Pinnaka A."/>
        </authorList>
    </citation>
    <scope>NUCLEOTIDE SEQUENCE [LARGE SCALE GENOMIC DNA]</scope>
    <source>
        <strain evidence="1 2">MN12-7</strain>
    </source>
</reference>
<dbReference type="EMBL" id="AQPN01000051">
    <property type="protein sequence ID" value="EOR95407.1"/>
    <property type="molecule type" value="Genomic_DNA"/>
</dbReference>